<evidence type="ECO:0000313" key="2">
    <source>
        <dbReference type="EMBL" id="CAB92020.2"/>
    </source>
</evidence>
<sequence length="184" mass="20605">MTSAAHSHSHELDGDSTWRTGDKPELRGESLPTAAATTPVKELPAQYSEPKELDSSVKPVELPVELPAEVHDDKCTTRDLSKDGDGDTNQAVMRKAQLKFALFSFKLTAVELIAELVELIVCLHEAYPHKNTKTWRFVTCQTLPESSFKTIRTFRPMNRSRMKAKTAAHLWLKLKEKSALNTMG</sequence>
<evidence type="ECO:0000256" key="1">
    <source>
        <dbReference type="SAM" id="MobiDB-lite"/>
    </source>
</evidence>
<name>Q9P568_NEUCS</name>
<dbReference type="VEuPathDB" id="FungiDB:NCU08470"/>
<feature type="region of interest" description="Disordered" evidence="1">
    <location>
        <begin position="1"/>
        <end position="57"/>
    </location>
</feature>
<reference evidence="2" key="2">
    <citation type="submission" date="2001-11" db="EMBL/GenBank/DDBJ databases">
        <authorList>
            <person name="German Neurospora genome project"/>
        </authorList>
    </citation>
    <scope>NUCLEOTIDE SEQUENCE</scope>
</reference>
<dbReference type="EMBL" id="AL356324">
    <property type="protein sequence ID" value="CAB92020.2"/>
    <property type="molecule type" value="Genomic_DNA"/>
</dbReference>
<reference evidence="2" key="1">
    <citation type="submission" date="2000-05" db="EMBL/GenBank/DDBJ databases">
        <authorList>
            <person name="Schulte U."/>
            <person name="Aign V."/>
            <person name="Hoheisel J."/>
            <person name="Brandt P."/>
            <person name="Fartmann B."/>
            <person name="Holland R."/>
            <person name="Nyakatura G."/>
            <person name="Mewes H.W."/>
            <person name="Mannhaupt G."/>
        </authorList>
    </citation>
    <scope>NUCLEOTIDE SEQUENCE</scope>
</reference>
<dbReference type="AlphaFoldDB" id="Q9P568"/>
<protein>
    <submittedName>
        <fullName evidence="2">Uncharacterized protein B9J10.130</fullName>
    </submittedName>
</protein>
<proteinExistence type="predicted"/>
<organism evidence="2">
    <name type="scientific">Neurospora crassa</name>
    <dbReference type="NCBI Taxonomy" id="5141"/>
    <lineage>
        <taxon>Eukaryota</taxon>
        <taxon>Fungi</taxon>
        <taxon>Dikarya</taxon>
        <taxon>Ascomycota</taxon>
        <taxon>Pezizomycotina</taxon>
        <taxon>Sordariomycetes</taxon>
        <taxon>Sordariomycetidae</taxon>
        <taxon>Sordariales</taxon>
        <taxon>Sordariaceae</taxon>
        <taxon>Neurospora</taxon>
    </lineage>
</organism>
<gene>
    <name evidence="2" type="primary">B9J10.130</name>
</gene>
<accession>Q9P568</accession>